<keyword evidence="3" id="KW-1185">Reference proteome</keyword>
<protein>
    <submittedName>
        <fullName evidence="2">Uncharacterized protein</fullName>
    </submittedName>
</protein>
<dbReference type="RefSeq" id="WP_232570136.1">
    <property type="nucleotide sequence ID" value="NZ_CP089466.1"/>
</dbReference>
<proteinExistence type="predicted"/>
<keyword evidence="1" id="KW-0812">Transmembrane</keyword>
<dbReference type="AlphaFoldDB" id="A0ABD5NI81"/>
<keyword evidence="1" id="KW-1133">Transmembrane helix</keyword>
<comment type="caution">
    <text evidence="2">The sequence shown here is derived from an EMBL/GenBank/DDBJ whole genome shotgun (WGS) entry which is preliminary data.</text>
</comment>
<name>A0ABD5NI81_9EURY</name>
<keyword evidence="1" id="KW-0472">Membrane</keyword>
<dbReference type="EMBL" id="JBHRWN010000002">
    <property type="protein sequence ID" value="MFC3478573.1"/>
    <property type="molecule type" value="Genomic_DNA"/>
</dbReference>
<gene>
    <name evidence="2" type="ORF">ACFOKC_12650</name>
</gene>
<evidence type="ECO:0000256" key="1">
    <source>
        <dbReference type="SAM" id="Phobius"/>
    </source>
</evidence>
<accession>A0ABD5NI81</accession>
<evidence type="ECO:0000313" key="3">
    <source>
        <dbReference type="Proteomes" id="UP001595660"/>
    </source>
</evidence>
<feature type="transmembrane region" description="Helical" evidence="1">
    <location>
        <begin position="26"/>
        <end position="46"/>
    </location>
</feature>
<feature type="transmembrane region" description="Helical" evidence="1">
    <location>
        <begin position="58"/>
        <end position="78"/>
    </location>
</feature>
<dbReference type="GeneID" id="69118417"/>
<dbReference type="Proteomes" id="UP001595660">
    <property type="component" value="Unassembled WGS sequence"/>
</dbReference>
<reference evidence="2 3" key="1">
    <citation type="journal article" date="2019" name="Int. J. Syst. Evol. Microbiol.">
        <title>The Global Catalogue of Microorganisms (GCM) 10K type strain sequencing project: providing services to taxonomists for standard genome sequencing and annotation.</title>
        <authorList>
            <consortium name="The Broad Institute Genomics Platform"/>
            <consortium name="The Broad Institute Genome Sequencing Center for Infectious Disease"/>
            <person name="Wu L."/>
            <person name="Ma J."/>
        </authorList>
    </citation>
    <scope>NUCLEOTIDE SEQUENCE [LARGE SCALE GENOMIC DNA]</scope>
    <source>
        <strain evidence="2 3">CGMCC 1.12562</strain>
    </source>
</reference>
<sequence length="83" mass="8870">MTTECNADARTTNPIDARIGSLMSDVSSWSALFVGALAVALSHEVAEALPLSEFHRALALFPVTLALLYGLLWLAVALEGRSR</sequence>
<organism evidence="2 3">
    <name type="scientific">Halobacterium litoreum</name>
    <dbReference type="NCBI Taxonomy" id="2039234"/>
    <lineage>
        <taxon>Archaea</taxon>
        <taxon>Methanobacteriati</taxon>
        <taxon>Methanobacteriota</taxon>
        <taxon>Stenosarchaea group</taxon>
        <taxon>Halobacteria</taxon>
        <taxon>Halobacteriales</taxon>
        <taxon>Halobacteriaceae</taxon>
        <taxon>Halobacterium</taxon>
    </lineage>
</organism>
<evidence type="ECO:0000313" key="2">
    <source>
        <dbReference type="EMBL" id="MFC3478573.1"/>
    </source>
</evidence>